<reference evidence="1" key="1">
    <citation type="journal article" date="2014" name="Front. Microbiol.">
        <title>High frequency of phylogenetically diverse reductive dehalogenase-homologous genes in deep subseafloor sedimentary metagenomes.</title>
        <authorList>
            <person name="Kawai M."/>
            <person name="Futagami T."/>
            <person name="Toyoda A."/>
            <person name="Takaki Y."/>
            <person name="Nishi S."/>
            <person name="Hori S."/>
            <person name="Arai W."/>
            <person name="Tsubouchi T."/>
            <person name="Morono Y."/>
            <person name="Uchiyama I."/>
            <person name="Ito T."/>
            <person name="Fujiyama A."/>
            <person name="Inagaki F."/>
            <person name="Takami H."/>
        </authorList>
    </citation>
    <scope>NUCLEOTIDE SEQUENCE</scope>
    <source>
        <strain evidence="1">Expedition CK06-06</strain>
    </source>
</reference>
<proteinExistence type="predicted"/>
<evidence type="ECO:0008006" key="2">
    <source>
        <dbReference type="Google" id="ProtNLM"/>
    </source>
</evidence>
<gene>
    <name evidence="1" type="ORF">S03H2_09019</name>
</gene>
<feature type="non-terminal residue" evidence="1">
    <location>
        <position position="1"/>
    </location>
</feature>
<dbReference type="EMBL" id="BARU01004495">
    <property type="protein sequence ID" value="GAH20979.1"/>
    <property type="molecule type" value="Genomic_DNA"/>
</dbReference>
<evidence type="ECO:0000313" key="1">
    <source>
        <dbReference type="EMBL" id="GAH20979.1"/>
    </source>
</evidence>
<comment type="caution">
    <text evidence="1">The sequence shown here is derived from an EMBL/GenBank/DDBJ whole genome shotgun (WGS) entry which is preliminary data.</text>
</comment>
<protein>
    <recommendedName>
        <fullName evidence="2">NACHT domain-containing protein</fullName>
    </recommendedName>
</protein>
<name>X1EV03_9ZZZZ</name>
<sequence length="129" mass="14661">KRITVNVLYGSLITQILKNDEDLGHHMTKRYASNLEQLNILLGKIRKKTLLIVDGIDHIWRVYQKNRGGLTEDDTKILHALARLDYSNPNISLLVVSQPIDKLAELTPFYHCTLVQLRGSGLVFIPTTI</sequence>
<dbReference type="AlphaFoldDB" id="X1EV03"/>
<organism evidence="1">
    <name type="scientific">marine sediment metagenome</name>
    <dbReference type="NCBI Taxonomy" id="412755"/>
    <lineage>
        <taxon>unclassified sequences</taxon>
        <taxon>metagenomes</taxon>
        <taxon>ecological metagenomes</taxon>
    </lineage>
</organism>
<accession>X1EV03</accession>